<evidence type="ECO:0000256" key="1">
    <source>
        <dbReference type="ARBA" id="ARBA00005439"/>
    </source>
</evidence>
<dbReference type="AlphaFoldDB" id="A0A3A9KRR4"/>
<dbReference type="Pfam" id="PF00707">
    <property type="entry name" value="IF3_C"/>
    <property type="match status" value="1"/>
</dbReference>
<dbReference type="Gene3D" id="3.30.110.10">
    <property type="entry name" value="Translation initiation factor 3 (IF-3), C-terminal domain"/>
    <property type="match status" value="1"/>
</dbReference>
<proteinExistence type="inferred from homology"/>
<keyword evidence="9" id="KW-1185">Reference proteome</keyword>
<dbReference type="InterPro" id="IPR036788">
    <property type="entry name" value="T_IF-3_C_sf"/>
</dbReference>
<evidence type="ECO:0000256" key="3">
    <source>
        <dbReference type="ARBA" id="ARBA00022917"/>
    </source>
</evidence>
<dbReference type="SUPFAM" id="SSF54364">
    <property type="entry name" value="Translation initiation factor IF3, N-terminal domain"/>
    <property type="match status" value="1"/>
</dbReference>
<comment type="caution">
    <text evidence="8">The sequence shown here is derived from an EMBL/GenBank/DDBJ whole genome shotgun (WGS) entry which is preliminary data.</text>
</comment>
<keyword evidence="2 8" id="KW-0396">Initiation factor</keyword>
<feature type="domain" description="Translation initiation factor 3 N-terminal" evidence="7">
    <location>
        <begin position="4"/>
        <end position="72"/>
    </location>
</feature>
<evidence type="ECO:0000313" key="8">
    <source>
        <dbReference type="EMBL" id="RKL67366.1"/>
    </source>
</evidence>
<dbReference type="NCBIfam" id="TIGR00168">
    <property type="entry name" value="infC"/>
    <property type="match status" value="1"/>
</dbReference>
<dbReference type="OrthoDB" id="2899239at2"/>
<dbReference type="InterPro" id="IPR019814">
    <property type="entry name" value="Translation_initiation_fac_3_N"/>
</dbReference>
<feature type="compositionally biased region" description="Polar residues" evidence="5">
    <location>
        <begin position="139"/>
        <end position="150"/>
    </location>
</feature>
<organism evidence="8 9">
    <name type="scientific">Salipaludibacillus neizhouensis</name>
    <dbReference type="NCBI Taxonomy" id="885475"/>
    <lineage>
        <taxon>Bacteria</taxon>
        <taxon>Bacillati</taxon>
        <taxon>Bacillota</taxon>
        <taxon>Bacilli</taxon>
        <taxon>Bacillales</taxon>
        <taxon>Bacillaceae</taxon>
    </lineage>
</organism>
<feature type="domain" description="Translation initiation factor 3 C-terminal" evidence="6">
    <location>
        <begin position="76"/>
        <end position="154"/>
    </location>
</feature>
<sequence length="156" mass="17084">MIKNNKIKTEEVHLTGLDGEDLGIVQTSEALAIAKENKVDLVCTSMLSNPPPCTLIASGKAKQEKQKANKKARKPKVKEIRLTPVIEEHDLETKIRRAEQILQSGDSVYLVVKGNESGKSKEMLESLLQELSHLGTKKTGVQTSGKQTAVQVDPVE</sequence>
<dbReference type="GO" id="GO:0003743">
    <property type="term" value="F:translation initiation factor activity"/>
    <property type="evidence" value="ECO:0007669"/>
    <property type="project" value="UniProtKB-UniRule"/>
</dbReference>
<evidence type="ECO:0000259" key="6">
    <source>
        <dbReference type="Pfam" id="PF00707"/>
    </source>
</evidence>
<protein>
    <recommendedName>
        <fullName evidence="4">Translation initiation factor IF-3</fullName>
    </recommendedName>
</protein>
<reference evidence="8 9" key="1">
    <citation type="submission" date="2017-10" db="EMBL/GenBank/DDBJ databases">
        <title>Bacillus sp. nov., a halophilic bacterium isolated from a Keqin Lake.</title>
        <authorList>
            <person name="Wang H."/>
        </authorList>
    </citation>
    <scope>NUCLEOTIDE SEQUENCE [LARGE SCALE GENOMIC DNA]</scope>
    <source>
        <strain evidence="8 9">KCTC 13187</strain>
    </source>
</reference>
<dbReference type="EMBL" id="PDOE01000003">
    <property type="protein sequence ID" value="RKL67366.1"/>
    <property type="molecule type" value="Genomic_DNA"/>
</dbReference>
<dbReference type="InterPro" id="IPR019815">
    <property type="entry name" value="Translation_initiation_fac_3_C"/>
</dbReference>
<dbReference type="SUPFAM" id="SSF55200">
    <property type="entry name" value="Translation initiation factor IF3, C-terminal domain"/>
    <property type="match status" value="1"/>
</dbReference>
<dbReference type="InterPro" id="IPR036787">
    <property type="entry name" value="T_IF-3_N_sf"/>
</dbReference>
<dbReference type="PANTHER" id="PTHR10938:SF0">
    <property type="entry name" value="TRANSLATION INITIATION FACTOR IF-3, MITOCHONDRIAL"/>
    <property type="match status" value="1"/>
</dbReference>
<evidence type="ECO:0000256" key="2">
    <source>
        <dbReference type="ARBA" id="ARBA00022540"/>
    </source>
</evidence>
<gene>
    <name evidence="8" type="primary">infC</name>
    <name evidence="8" type="ORF">CR203_08335</name>
</gene>
<keyword evidence="3" id="KW-0648">Protein biosynthesis</keyword>
<dbReference type="GO" id="GO:0032790">
    <property type="term" value="P:ribosome disassembly"/>
    <property type="evidence" value="ECO:0007669"/>
    <property type="project" value="TreeGrafter"/>
</dbReference>
<feature type="region of interest" description="Disordered" evidence="5">
    <location>
        <begin position="137"/>
        <end position="156"/>
    </location>
</feature>
<comment type="similarity">
    <text evidence="1">Belongs to the IF-3 family.</text>
</comment>
<dbReference type="Pfam" id="PF05198">
    <property type="entry name" value="IF3_N"/>
    <property type="match status" value="1"/>
</dbReference>
<evidence type="ECO:0000259" key="7">
    <source>
        <dbReference type="Pfam" id="PF05198"/>
    </source>
</evidence>
<dbReference type="GO" id="GO:0043022">
    <property type="term" value="F:ribosome binding"/>
    <property type="evidence" value="ECO:0007669"/>
    <property type="project" value="TreeGrafter"/>
</dbReference>
<name>A0A3A9KRR4_9BACI</name>
<dbReference type="PANTHER" id="PTHR10938">
    <property type="entry name" value="TRANSLATION INITIATION FACTOR IF-3"/>
    <property type="match status" value="1"/>
</dbReference>
<evidence type="ECO:0000256" key="4">
    <source>
        <dbReference type="NCBIfam" id="TIGR00168"/>
    </source>
</evidence>
<dbReference type="Gene3D" id="3.10.20.80">
    <property type="entry name" value="Translation initiation factor 3 (IF-3), N-terminal domain"/>
    <property type="match status" value="1"/>
</dbReference>
<dbReference type="GO" id="GO:0005737">
    <property type="term" value="C:cytoplasm"/>
    <property type="evidence" value="ECO:0007669"/>
    <property type="project" value="UniProtKB-ARBA"/>
</dbReference>
<accession>A0A3A9KRR4</accession>
<evidence type="ECO:0000313" key="9">
    <source>
        <dbReference type="Proteomes" id="UP000281498"/>
    </source>
</evidence>
<dbReference type="Proteomes" id="UP000281498">
    <property type="component" value="Unassembled WGS sequence"/>
</dbReference>
<evidence type="ECO:0000256" key="5">
    <source>
        <dbReference type="SAM" id="MobiDB-lite"/>
    </source>
</evidence>
<dbReference type="RefSeq" id="WP_110935470.1">
    <property type="nucleotide sequence ID" value="NZ_KZ614146.1"/>
</dbReference>
<dbReference type="InterPro" id="IPR001288">
    <property type="entry name" value="Translation_initiation_fac_3"/>
</dbReference>